<sequence length="225" mass="24873">MIIKEWNEDDQPREKLFSRGCLALSDTELLAILIGSGNKEDSALSISRRILSDTSHNLGVLSKYSVQHLVKFRGIGKAKAILIIAALELGRRGRVSKNMKKVQLCSSGSVFELMQPLIGELDHEEFWILLLNNANKIQFKWRLSMGGITATLVDVRLIYKKAIEHGATSIILCHNHPSGNRKPSQSDIVLTKKVIKGGGILDIKVLDHIIVAGKAYYSFADEGAL</sequence>
<dbReference type="Pfam" id="PF04002">
    <property type="entry name" value="RadC"/>
    <property type="match status" value="1"/>
</dbReference>
<reference evidence="8 9" key="1">
    <citation type="submission" date="2024-04" db="EMBL/GenBank/DDBJ databases">
        <title>whole genome sequencing of Lutimonas vermicola strain IMCC1616.</title>
        <authorList>
            <person name="Bae S.S."/>
        </authorList>
    </citation>
    <scope>NUCLEOTIDE SEQUENCE [LARGE SCALE GENOMIC DNA]</scope>
    <source>
        <strain evidence="8 9">IMCC1616</strain>
    </source>
</reference>
<dbReference type="PANTHER" id="PTHR30471:SF3">
    <property type="entry name" value="UPF0758 PROTEIN YEES-RELATED"/>
    <property type="match status" value="1"/>
</dbReference>
<dbReference type="PROSITE" id="PS01302">
    <property type="entry name" value="UPF0758"/>
    <property type="match status" value="1"/>
</dbReference>
<keyword evidence="4" id="KW-0862">Zinc</keyword>
<dbReference type="Pfam" id="PF20582">
    <property type="entry name" value="UPF0758_N"/>
    <property type="match status" value="1"/>
</dbReference>
<comment type="similarity">
    <text evidence="6">Belongs to the UPF0758 family.</text>
</comment>
<keyword evidence="9" id="KW-1185">Reference proteome</keyword>
<dbReference type="InterPro" id="IPR025657">
    <property type="entry name" value="RadC_JAB"/>
</dbReference>
<proteinExistence type="inferred from homology"/>
<feature type="domain" description="MPN" evidence="7">
    <location>
        <begin position="103"/>
        <end position="225"/>
    </location>
</feature>
<dbReference type="NCBIfam" id="TIGR00608">
    <property type="entry name" value="radc"/>
    <property type="match status" value="1"/>
</dbReference>
<dbReference type="InterPro" id="IPR046778">
    <property type="entry name" value="UPF0758_N"/>
</dbReference>
<keyword evidence="5" id="KW-0482">Metalloprotease</keyword>
<evidence type="ECO:0000256" key="5">
    <source>
        <dbReference type="ARBA" id="ARBA00023049"/>
    </source>
</evidence>
<comment type="caution">
    <text evidence="8">The sequence shown here is derived from an EMBL/GenBank/DDBJ whole genome shotgun (WGS) entry which is preliminary data.</text>
</comment>
<dbReference type="InterPro" id="IPR037518">
    <property type="entry name" value="MPN"/>
</dbReference>
<evidence type="ECO:0000313" key="9">
    <source>
        <dbReference type="Proteomes" id="UP001474120"/>
    </source>
</evidence>
<keyword evidence="2" id="KW-0479">Metal-binding</keyword>
<dbReference type="Gene3D" id="3.40.140.10">
    <property type="entry name" value="Cytidine Deaminase, domain 2"/>
    <property type="match status" value="1"/>
</dbReference>
<evidence type="ECO:0000259" key="7">
    <source>
        <dbReference type="PROSITE" id="PS50249"/>
    </source>
</evidence>
<evidence type="ECO:0000256" key="2">
    <source>
        <dbReference type="ARBA" id="ARBA00022723"/>
    </source>
</evidence>
<name>A0ABU9L1T0_9FLAO</name>
<keyword evidence="3" id="KW-0378">Hydrolase</keyword>
<dbReference type="CDD" id="cd08071">
    <property type="entry name" value="MPN_DUF2466"/>
    <property type="match status" value="1"/>
</dbReference>
<keyword evidence="1" id="KW-0645">Protease</keyword>
<dbReference type="Proteomes" id="UP001474120">
    <property type="component" value="Unassembled WGS sequence"/>
</dbReference>
<dbReference type="EMBL" id="JBCDNA010000001">
    <property type="protein sequence ID" value="MEL4455547.1"/>
    <property type="molecule type" value="Genomic_DNA"/>
</dbReference>
<evidence type="ECO:0000256" key="4">
    <source>
        <dbReference type="ARBA" id="ARBA00022833"/>
    </source>
</evidence>
<dbReference type="NCBIfam" id="NF000642">
    <property type="entry name" value="PRK00024.1"/>
    <property type="match status" value="1"/>
</dbReference>
<dbReference type="InterPro" id="IPR020891">
    <property type="entry name" value="UPF0758_CS"/>
</dbReference>
<evidence type="ECO:0000256" key="6">
    <source>
        <dbReference type="RuleBase" id="RU003797"/>
    </source>
</evidence>
<dbReference type="PROSITE" id="PS50249">
    <property type="entry name" value="MPN"/>
    <property type="match status" value="1"/>
</dbReference>
<dbReference type="InterPro" id="IPR001405">
    <property type="entry name" value="UPF0758"/>
</dbReference>
<dbReference type="RefSeq" id="WP_342159396.1">
    <property type="nucleotide sequence ID" value="NZ_JBCDNA010000001.1"/>
</dbReference>
<evidence type="ECO:0000313" key="8">
    <source>
        <dbReference type="EMBL" id="MEL4455547.1"/>
    </source>
</evidence>
<accession>A0ABU9L1T0</accession>
<protein>
    <submittedName>
        <fullName evidence="8">DNA repair protein RadC</fullName>
    </submittedName>
</protein>
<organism evidence="8 9">
    <name type="scientific">Lutimonas vermicola</name>
    <dbReference type="NCBI Taxonomy" id="414288"/>
    <lineage>
        <taxon>Bacteria</taxon>
        <taxon>Pseudomonadati</taxon>
        <taxon>Bacteroidota</taxon>
        <taxon>Flavobacteriia</taxon>
        <taxon>Flavobacteriales</taxon>
        <taxon>Flavobacteriaceae</taxon>
        <taxon>Lutimonas</taxon>
    </lineage>
</organism>
<dbReference type="PANTHER" id="PTHR30471">
    <property type="entry name" value="DNA REPAIR PROTEIN RADC"/>
    <property type="match status" value="1"/>
</dbReference>
<evidence type="ECO:0000256" key="3">
    <source>
        <dbReference type="ARBA" id="ARBA00022801"/>
    </source>
</evidence>
<evidence type="ECO:0000256" key="1">
    <source>
        <dbReference type="ARBA" id="ARBA00022670"/>
    </source>
</evidence>
<gene>
    <name evidence="8" type="primary">radC</name>
    <name evidence="8" type="ORF">AABB81_06535</name>
</gene>